<evidence type="ECO:0000256" key="5">
    <source>
        <dbReference type="ARBA" id="ARBA00023277"/>
    </source>
</evidence>
<dbReference type="PANTHER" id="PTHR43772">
    <property type="entry name" value="ENDO-1,4-BETA-XYLANASE"/>
    <property type="match status" value="1"/>
</dbReference>
<feature type="compositionally biased region" description="Acidic residues" evidence="8">
    <location>
        <begin position="872"/>
        <end position="894"/>
    </location>
</feature>
<dbReference type="Pfam" id="PF03422">
    <property type="entry name" value="CBM_6"/>
    <property type="match status" value="1"/>
</dbReference>
<evidence type="ECO:0000313" key="12">
    <source>
        <dbReference type="Proteomes" id="UP000188324"/>
    </source>
</evidence>
<organism evidence="11 12">
    <name type="scientific">Tessaracoccus flavus</name>
    <dbReference type="NCBI Taxonomy" id="1610493"/>
    <lineage>
        <taxon>Bacteria</taxon>
        <taxon>Bacillati</taxon>
        <taxon>Actinomycetota</taxon>
        <taxon>Actinomycetes</taxon>
        <taxon>Propionibacteriales</taxon>
        <taxon>Propionibacteriaceae</taxon>
        <taxon>Tessaracoccus</taxon>
    </lineage>
</organism>
<dbReference type="Pfam" id="PF02018">
    <property type="entry name" value="CBM_4_9"/>
    <property type="match status" value="2"/>
</dbReference>
<evidence type="ECO:0000256" key="8">
    <source>
        <dbReference type="SAM" id="MobiDB-lite"/>
    </source>
</evidence>
<comment type="similarity">
    <text evidence="1">Belongs to the glycosyl hydrolase 43 family.</text>
</comment>
<dbReference type="EMBL" id="CP019605">
    <property type="protein sequence ID" value="AQP44644.1"/>
    <property type="molecule type" value="Genomic_DNA"/>
</dbReference>
<proteinExistence type="inferred from homology"/>
<dbReference type="GO" id="GO:0004553">
    <property type="term" value="F:hydrolase activity, hydrolyzing O-glycosyl compounds"/>
    <property type="evidence" value="ECO:0007669"/>
    <property type="project" value="InterPro"/>
</dbReference>
<evidence type="ECO:0000256" key="2">
    <source>
        <dbReference type="ARBA" id="ARBA00022651"/>
    </source>
</evidence>
<feature type="site" description="Important for catalytic activity, responsible for pKa modulation of the active site Glu and correct orientation of both the proton donor and substrate" evidence="7">
    <location>
        <position position="522"/>
    </location>
</feature>
<dbReference type="InterPro" id="IPR006584">
    <property type="entry name" value="Cellulose-bd_IV"/>
</dbReference>
<dbReference type="PANTHER" id="PTHR43772:SF2">
    <property type="entry name" value="PUTATIVE (AFU_ORTHOLOGUE AFUA_2G04480)-RELATED"/>
    <property type="match status" value="1"/>
</dbReference>
<dbReference type="Gene3D" id="2.115.10.20">
    <property type="entry name" value="Glycosyl hydrolase domain, family 43"/>
    <property type="match status" value="1"/>
</dbReference>
<keyword evidence="3 9" id="KW-0732">Signal</keyword>
<dbReference type="AlphaFoldDB" id="A0A1Q2CEU7"/>
<protein>
    <recommendedName>
        <fullName evidence="10">CBM6 domain-containing protein</fullName>
    </recommendedName>
</protein>
<evidence type="ECO:0000256" key="3">
    <source>
        <dbReference type="ARBA" id="ARBA00022729"/>
    </source>
</evidence>
<gene>
    <name evidence="11" type="ORF">RPIT_07335</name>
</gene>
<keyword evidence="6" id="KW-0326">Glycosidase</keyword>
<keyword evidence="2" id="KW-0624">Polysaccharide degradation</keyword>
<keyword evidence="4" id="KW-0378">Hydrolase</keyword>
<dbReference type="CDD" id="cd04084">
    <property type="entry name" value="CBM6_xylanase-like"/>
    <property type="match status" value="1"/>
</dbReference>
<dbReference type="InterPro" id="IPR008979">
    <property type="entry name" value="Galactose-bd-like_sf"/>
</dbReference>
<dbReference type="SUPFAM" id="SSF75005">
    <property type="entry name" value="Arabinanase/levansucrase/invertase"/>
    <property type="match status" value="1"/>
</dbReference>
<dbReference type="InterPro" id="IPR003305">
    <property type="entry name" value="CenC_carb-bd"/>
</dbReference>
<dbReference type="GO" id="GO:0030246">
    <property type="term" value="F:carbohydrate binding"/>
    <property type="evidence" value="ECO:0007669"/>
    <property type="project" value="InterPro"/>
</dbReference>
<sequence>MTLVGLVATSVVAMPQAMAAPGDNIVVNPGFEDGTTGWIPSGGGQFALSDDAASGEHSGALTDRGAFYDGLKGELAEPLAHDGQYRVTAKVKHTTGADEEPFGLAYCPASGACVAAADAIKQVQKGDWEEYSLDFIPEESSNYNENHAETVFSHFQFETPWSSTVDFLLDDVSIVRLDTPAGILPEGTFEDGGHEGWYVVDGREGELQVTSPGAESDSALQITGRTQTNTGPAADVAGKLEEGATYRLEADLRYTGGNETQGFAFTICDDAFTYGICLNAVTRTVTQGEWTSFDDEFVADVPNSGVGGVGDWRRAFFETDWTGEPEASDLVDFEIDNVSLVKVADPAEEPAEDGKSPVEDVQAKPVGDHNPLMGHKFGADPHHVVFNDRLYIYSTSDDQQYQTAEKKPNGLPVRDGGYDRINTLNVMSTDDMVNWVDHGAVPVAGLDGIAKWAGNSWAPAAVSADLDGDGTEEVYLYFCNGGSGTGVIVGGSPLGPWEDPNGQMLIGQNNPIQFPQGMWLFDPEVFVDVDGQPYLYFGGNWDFAQDPYHPKSTRVVKLDPNDYTKLEDPSGAGITVIDGPGMFEASSMFERNGTYYYSYSSNFAVGNSQYDDKMIEGQDYPGAGQIAYMMTDDPMDLTREKFAGTLFASHGKWFPGSGGNNHSDVFNYQGKTYFTYHTQTMGLAWGDELNNGNVVNYRSVHLDEVEFNEDGTIKEVEGTNAGVEQIKDFDPYRTFEAETLAWQLGVRTEQVDTASVEFPEHNDNGNTVLTKIDDGDFTGISSVDFGDGAAEVTARVKPLVQGATIEVRLDSETGPVVATINADSAVGEWNDVTAEVAGATGVHDLFFVFRGPEGERLIEVDSWAFTAAGDEPTTDPSEDPSEDPSPEPSEDPSEEPTQPTPTVAPSAPGTTPESVDVYTTPGFHRAGGRLWHTECEPYSQTVRCRTSIWATTIKSEGGRFVQTNGWAFNNLTYLPMMSRGQWSHNPLGTSGSWTSDGRQWRTECDTAATGRGGCRSYILTDVAAADGSTAFKQSRQWVFNNIVRFAN</sequence>
<dbReference type="GO" id="GO:0045493">
    <property type="term" value="P:xylan catabolic process"/>
    <property type="evidence" value="ECO:0007669"/>
    <property type="project" value="UniProtKB-KW"/>
</dbReference>
<dbReference type="SMART" id="SM00606">
    <property type="entry name" value="CBD_IV"/>
    <property type="match status" value="1"/>
</dbReference>
<dbReference type="InterPro" id="IPR052176">
    <property type="entry name" value="Glycosyl_Hydrlase_43_Enz"/>
</dbReference>
<reference evidence="11 12" key="1">
    <citation type="journal article" date="2016" name="Int. J. Syst. Evol. Microbiol.">
        <title>Tessaracoccus flavus sp. nov., isolated from the drainage system of a lindane-producing factory.</title>
        <authorList>
            <person name="Kumari R."/>
            <person name="Singh P."/>
            <person name="Schumann P."/>
            <person name="Lal R."/>
        </authorList>
    </citation>
    <scope>NUCLEOTIDE SEQUENCE [LARGE SCALE GENOMIC DNA]</scope>
    <source>
        <strain evidence="11 12">RP1T</strain>
    </source>
</reference>
<evidence type="ECO:0000256" key="4">
    <source>
        <dbReference type="ARBA" id="ARBA00022801"/>
    </source>
</evidence>
<evidence type="ECO:0000256" key="7">
    <source>
        <dbReference type="PIRSR" id="PIRSR606710-2"/>
    </source>
</evidence>
<keyword evidence="12" id="KW-1185">Reference proteome</keyword>
<dbReference type="InterPro" id="IPR005084">
    <property type="entry name" value="CBM6"/>
</dbReference>
<dbReference type="KEGG" id="tfl:RPIT_07335"/>
<evidence type="ECO:0000256" key="6">
    <source>
        <dbReference type="ARBA" id="ARBA00023295"/>
    </source>
</evidence>
<keyword evidence="5" id="KW-0119">Carbohydrate metabolism</keyword>
<dbReference type="CDD" id="cd09003">
    <property type="entry name" value="GH43_XynD-like"/>
    <property type="match status" value="1"/>
</dbReference>
<dbReference type="PROSITE" id="PS51175">
    <property type="entry name" value="CBM6"/>
    <property type="match status" value="1"/>
</dbReference>
<feature type="signal peptide" evidence="9">
    <location>
        <begin position="1"/>
        <end position="19"/>
    </location>
</feature>
<name>A0A1Q2CEU7_9ACTN</name>
<dbReference type="STRING" id="1610493.RPIT_07335"/>
<feature type="region of interest" description="Disordered" evidence="8">
    <location>
        <begin position="868"/>
        <end position="921"/>
    </location>
</feature>
<evidence type="ECO:0000259" key="10">
    <source>
        <dbReference type="PROSITE" id="PS51175"/>
    </source>
</evidence>
<dbReference type="InterPro" id="IPR006710">
    <property type="entry name" value="Glyco_hydro_43"/>
</dbReference>
<keyword evidence="2" id="KW-0858">Xylan degradation</keyword>
<feature type="domain" description="CBM6" evidence="10">
    <location>
        <begin position="733"/>
        <end position="866"/>
    </location>
</feature>
<evidence type="ECO:0000313" key="11">
    <source>
        <dbReference type="EMBL" id="AQP44644.1"/>
    </source>
</evidence>
<dbReference type="Proteomes" id="UP000188324">
    <property type="component" value="Chromosome"/>
</dbReference>
<feature type="chain" id="PRO_5012546543" description="CBM6 domain-containing protein" evidence="9">
    <location>
        <begin position="20"/>
        <end position="1047"/>
    </location>
</feature>
<dbReference type="Gene3D" id="2.60.120.260">
    <property type="entry name" value="Galactose-binding domain-like"/>
    <property type="match status" value="3"/>
</dbReference>
<dbReference type="Pfam" id="PF04616">
    <property type="entry name" value="Glyco_hydro_43"/>
    <property type="match status" value="1"/>
</dbReference>
<evidence type="ECO:0000256" key="9">
    <source>
        <dbReference type="SAM" id="SignalP"/>
    </source>
</evidence>
<evidence type="ECO:0000256" key="1">
    <source>
        <dbReference type="ARBA" id="ARBA00009865"/>
    </source>
</evidence>
<accession>A0A1Q2CEU7</accession>
<dbReference type="InterPro" id="IPR023296">
    <property type="entry name" value="Glyco_hydro_beta-prop_sf"/>
</dbReference>
<dbReference type="SUPFAM" id="SSF49785">
    <property type="entry name" value="Galactose-binding domain-like"/>
    <property type="match status" value="3"/>
</dbReference>